<evidence type="ECO:0000256" key="1">
    <source>
        <dbReference type="ARBA" id="ARBA00022679"/>
    </source>
</evidence>
<evidence type="ECO:0000313" key="4">
    <source>
        <dbReference type="Proteomes" id="UP000485880"/>
    </source>
</evidence>
<sequence>MTQTSEIVYINGRFLTQRTSGVQRFARELVMALDAELSKTHACRQWVLLAPKMATDDLPLHTIELRRVGAGDGHLWDQLVFPFFARSGLAVSLANNGAVLHRRSLTILHDAMVFRTPNNFSPAYRLFHRALDRMLAKRSQIGTVSEFSRRELADVLGLDQGRIFLIPNGCEHLGRIEADPDALLRLGVKPGQYFLFVGSPSPNKNLTRTIQAFASLPDDRRLLVIVGASKATVFAEGLGDIPARVILAGYLSDAELSTLYREAIALIFPSLYEGFGIPPLEAMLHGCPVLAADIPAVREVCEDSAIYFNPLDVASIAQAFSRASDSAPPLSSIKRDIMMRCARYSWSASARTLIAAVDALAHSAKRWEQGSSFSGL</sequence>
<dbReference type="RefSeq" id="WP_174510978.1">
    <property type="nucleotide sequence ID" value="NZ_CABFMQ020000001.1"/>
</dbReference>
<dbReference type="EMBL" id="CABFMQ020000001">
    <property type="protein sequence ID" value="VTZ48407.1"/>
    <property type="molecule type" value="Genomic_DNA"/>
</dbReference>
<accession>A0A8B6M054</accession>
<proteinExistence type="predicted"/>
<dbReference type="AlphaFoldDB" id="A0A8B6M054"/>
<dbReference type="Gene3D" id="3.40.50.2000">
    <property type="entry name" value="Glycogen Phosphorylase B"/>
    <property type="match status" value="2"/>
</dbReference>
<evidence type="ECO:0000313" key="3">
    <source>
        <dbReference type="EMBL" id="VTZ48407.1"/>
    </source>
</evidence>
<dbReference type="PANTHER" id="PTHR46401:SF2">
    <property type="entry name" value="GLYCOSYLTRANSFERASE WBBK-RELATED"/>
    <property type="match status" value="1"/>
</dbReference>
<gene>
    <name evidence="3" type="ORF">MPC4_10357</name>
</gene>
<dbReference type="Pfam" id="PF00534">
    <property type="entry name" value="Glycos_transf_1"/>
    <property type="match status" value="1"/>
</dbReference>
<evidence type="ECO:0000259" key="2">
    <source>
        <dbReference type="Pfam" id="PF00534"/>
    </source>
</evidence>
<keyword evidence="4" id="KW-1185">Reference proteome</keyword>
<organism evidence="3 4">
    <name type="scientific">Methylocella tundrae</name>
    <dbReference type="NCBI Taxonomy" id="227605"/>
    <lineage>
        <taxon>Bacteria</taxon>
        <taxon>Pseudomonadati</taxon>
        <taxon>Pseudomonadota</taxon>
        <taxon>Alphaproteobacteria</taxon>
        <taxon>Hyphomicrobiales</taxon>
        <taxon>Beijerinckiaceae</taxon>
        <taxon>Methylocella</taxon>
    </lineage>
</organism>
<dbReference type="SUPFAM" id="SSF53756">
    <property type="entry name" value="UDP-Glycosyltransferase/glycogen phosphorylase"/>
    <property type="match status" value="1"/>
</dbReference>
<keyword evidence="1" id="KW-0808">Transferase</keyword>
<protein>
    <recommendedName>
        <fullName evidence="2">Glycosyl transferase family 1 domain-containing protein</fullName>
    </recommendedName>
</protein>
<comment type="caution">
    <text evidence="3">The sequence shown here is derived from an EMBL/GenBank/DDBJ whole genome shotgun (WGS) entry which is preliminary data.</text>
</comment>
<dbReference type="GO" id="GO:0009103">
    <property type="term" value="P:lipopolysaccharide biosynthetic process"/>
    <property type="evidence" value="ECO:0007669"/>
    <property type="project" value="TreeGrafter"/>
</dbReference>
<dbReference type="InterPro" id="IPR001296">
    <property type="entry name" value="Glyco_trans_1"/>
</dbReference>
<dbReference type="PANTHER" id="PTHR46401">
    <property type="entry name" value="GLYCOSYLTRANSFERASE WBBK-RELATED"/>
    <property type="match status" value="1"/>
</dbReference>
<dbReference type="GO" id="GO:0016757">
    <property type="term" value="F:glycosyltransferase activity"/>
    <property type="evidence" value="ECO:0007669"/>
    <property type="project" value="InterPro"/>
</dbReference>
<feature type="domain" description="Glycosyl transferase family 1" evidence="2">
    <location>
        <begin position="192"/>
        <end position="325"/>
    </location>
</feature>
<dbReference type="Proteomes" id="UP000485880">
    <property type="component" value="Unassembled WGS sequence"/>
</dbReference>
<dbReference type="CDD" id="cd03809">
    <property type="entry name" value="GT4_MtfB-like"/>
    <property type="match status" value="1"/>
</dbReference>
<name>A0A8B6M054_METTU</name>
<reference evidence="3 4" key="1">
    <citation type="submission" date="2019-05" db="EMBL/GenBank/DDBJ databases">
        <authorList>
            <person name="Farhan Ul Haque M."/>
        </authorList>
    </citation>
    <scope>NUCLEOTIDE SEQUENCE [LARGE SCALE GENOMIC DNA]</scope>
    <source>
        <strain evidence="3">2</strain>
    </source>
</reference>